<organism evidence="1 2">
    <name type="scientific">Streptomyces spectabilis</name>
    <dbReference type="NCBI Taxonomy" id="68270"/>
    <lineage>
        <taxon>Bacteria</taxon>
        <taxon>Bacillati</taxon>
        <taxon>Actinomycetota</taxon>
        <taxon>Actinomycetes</taxon>
        <taxon>Kitasatosporales</taxon>
        <taxon>Streptomycetaceae</taxon>
        <taxon>Streptomyces</taxon>
    </lineage>
</organism>
<keyword evidence="2" id="KW-1185">Reference proteome</keyword>
<dbReference type="RefSeq" id="WP_184926668.1">
    <property type="nucleotide sequence ID" value="NZ_BMSQ01000050.1"/>
</dbReference>
<dbReference type="EMBL" id="JACHJD010000035">
    <property type="protein sequence ID" value="MBB5109699.1"/>
    <property type="molecule type" value="Genomic_DNA"/>
</dbReference>
<sequence>MEAATPVIPAPHSATAASGAPAAAQLRDLIGCAAVFVPCDPPRTGRVAFWRPDSTAPPQATGRLTVARAHGGAVRTREVEAAVVPVAQALQVLVEARRVPGAGPAAVFWGAAVLEALHLLARGRLLPGVSPGGFDAWRIGPYDAEDVARLRELAAAMPPEARAVPVEGQAGLDLPRAEPLVRAFFDAVADVMARTPAAPVAAGGDAWTAAAPQTVEQHRAWHVPGRGFTRLDSPNPHGCKSGG</sequence>
<proteinExistence type="predicted"/>
<name>A0A7W8B3I1_STRST</name>
<reference evidence="1 2" key="1">
    <citation type="submission" date="2020-08" db="EMBL/GenBank/DDBJ databases">
        <title>Genomic Encyclopedia of Type Strains, Phase III (KMG-III): the genomes of soil and plant-associated and newly described type strains.</title>
        <authorList>
            <person name="Whitman W."/>
        </authorList>
    </citation>
    <scope>NUCLEOTIDE SEQUENCE [LARGE SCALE GENOMIC DNA]</scope>
    <source>
        <strain evidence="1 2">CECT 3146</strain>
    </source>
</reference>
<dbReference type="AlphaFoldDB" id="A0A7W8B3I1"/>
<comment type="caution">
    <text evidence="1">The sequence shown here is derived from an EMBL/GenBank/DDBJ whole genome shotgun (WGS) entry which is preliminary data.</text>
</comment>
<protein>
    <recommendedName>
        <fullName evidence="3">ATP-dependent helicase</fullName>
    </recommendedName>
</protein>
<gene>
    <name evidence="1" type="ORF">FHS40_008829</name>
</gene>
<evidence type="ECO:0000313" key="2">
    <source>
        <dbReference type="Proteomes" id="UP000549009"/>
    </source>
</evidence>
<evidence type="ECO:0008006" key="3">
    <source>
        <dbReference type="Google" id="ProtNLM"/>
    </source>
</evidence>
<dbReference type="Proteomes" id="UP000549009">
    <property type="component" value="Unassembled WGS sequence"/>
</dbReference>
<evidence type="ECO:0000313" key="1">
    <source>
        <dbReference type="EMBL" id="MBB5109699.1"/>
    </source>
</evidence>
<accession>A0A7W8B3I1</accession>